<accession>A0A9N8ZFJ8</accession>
<organism evidence="1 2">
    <name type="scientific">Cetraspora pellucida</name>
    <dbReference type="NCBI Taxonomy" id="1433469"/>
    <lineage>
        <taxon>Eukaryota</taxon>
        <taxon>Fungi</taxon>
        <taxon>Fungi incertae sedis</taxon>
        <taxon>Mucoromycota</taxon>
        <taxon>Glomeromycotina</taxon>
        <taxon>Glomeromycetes</taxon>
        <taxon>Diversisporales</taxon>
        <taxon>Gigasporaceae</taxon>
        <taxon>Cetraspora</taxon>
    </lineage>
</organism>
<gene>
    <name evidence="1" type="ORF">CPELLU_LOCUS2137</name>
</gene>
<evidence type="ECO:0000313" key="1">
    <source>
        <dbReference type="EMBL" id="CAG8494370.1"/>
    </source>
</evidence>
<reference evidence="1" key="1">
    <citation type="submission" date="2021-06" db="EMBL/GenBank/DDBJ databases">
        <authorList>
            <person name="Kallberg Y."/>
            <person name="Tangrot J."/>
            <person name="Rosling A."/>
        </authorList>
    </citation>
    <scope>NUCLEOTIDE SEQUENCE</scope>
    <source>
        <strain evidence="1">FL966</strain>
    </source>
</reference>
<dbReference type="EMBL" id="CAJVQA010000886">
    <property type="protein sequence ID" value="CAG8494370.1"/>
    <property type="molecule type" value="Genomic_DNA"/>
</dbReference>
<dbReference type="Proteomes" id="UP000789759">
    <property type="component" value="Unassembled WGS sequence"/>
</dbReference>
<keyword evidence="2" id="KW-1185">Reference proteome</keyword>
<name>A0A9N8ZFJ8_9GLOM</name>
<sequence>MNFENSDTNSYENLTLEQDELYNLAPSFAELNLNKYDETNELIHQHVQELWKSDHAFIDDQTKQELNNFLHNYAIIYRYLSPEYINTVKFIKASDLCNKCEQLHANIYIIDNVDNKQKYQAEYNFHCIATIIKFFMTLEPNGLKKKAIIYNNLSFDSLKSLNTIFLKPISLKHQILLFKDIHPYVYDSYKDKLCFAPNENNKNSDSN</sequence>
<dbReference type="OrthoDB" id="2375217at2759"/>
<comment type="caution">
    <text evidence="1">The sequence shown here is derived from an EMBL/GenBank/DDBJ whole genome shotgun (WGS) entry which is preliminary data.</text>
</comment>
<dbReference type="AlphaFoldDB" id="A0A9N8ZFJ8"/>
<proteinExistence type="predicted"/>
<protein>
    <submittedName>
        <fullName evidence="1">17349_t:CDS:1</fullName>
    </submittedName>
</protein>
<evidence type="ECO:0000313" key="2">
    <source>
        <dbReference type="Proteomes" id="UP000789759"/>
    </source>
</evidence>